<dbReference type="PANTHER" id="PTHR30250:SF11">
    <property type="entry name" value="O-ANTIGEN TRANSPORTER-RELATED"/>
    <property type="match status" value="1"/>
</dbReference>
<dbReference type="EMBL" id="JBHUIV010000025">
    <property type="protein sequence ID" value="MFD2203301.1"/>
    <property type="molecule type" value="Genomic_DNA"/>
</dbReference>
<feature type="transmembrane region" description="Helical" evidence="6">
    <location>
        <begin position="441"/>
        <end position="460"/>
    </location>
</feature>
<feature type="transmembrane region" description="Helical" evidence="6">
    <location>
        <begin position="176"/>
        <end position="195"/>
    </location>
</feature>
<keyword evidence="5 6" id="KW-0472">Membrane</keyword>
<feature type="transmembrane region" description="Helical" evidence="6">
    <location>
        <begin position="46"/>
        <end position="65"/>
    </location>
</feature>
<evidence type="ECO:0000256" key="5">
    <source>
        <dbReference type="ARBA" id="ARBA00023136"/>
    </source>
</evidence>
<reference evidence="8" key="1">
    <citation type="journal article" date="2019" name="Int. J. Syst. Evol. Microbiol.">
        <title>The Global Catalogue of Microorganisms (GCM) 10K type strain sequencing project: providing services to taxonomists for standard genome sequencing and annotation.</title>
        <authorList>
            <consortium name="The Broad Institute Genomics Platform"/>
            <consortium name="The Broad Institute Genome Sequencing Center for Infectious Disease"/>
            <person name="Wu L."/>
            <person name="Ma J."/>
        </authorList>
    </citation>
    <scope>NUCLEOTIDE SEQUENCE [LARGE SCALE GENOMIC DNA]</scope>
    <source>
        <strain evidence="8">KCTC 19812</strain>
    </source>
</reference>
<evidence type="ECO:0000256" key="4">
    <source>
        <dbReference type="ARBA" id="ARBA00022989"/>
    </source>
</evidence>
<dbReference type="Proteomes" id="UP001597414">
    <property type="component" value="Unassembled WGS sequence"/>
</dbReference>
<accession>A0ABW5BDL4</accession>
<feature type="transmembrane region" description="Helical" evidence="6">
    <location>
        <begin position="361"/>
        <end position="379"/>
    </location>
</feature>
<dbReference type="RefSeq" id="WP_380805508.1">
    <property type="nucleotide sequence ID" value="NZ_JBHUIV010000025.1"/>
</dbReference>
<evidence type="ECO:0000256" key="6">
    <source>
        <dbReference type="SAM" id="Phobius"/>
    </source>
</evidence>
<dbReference type="PANTHER" id="PTHR30250">
    <property type="entry name" value="PST FAMILY PREDICTED COLANIC ACID TRANSPORTER"/>
    <property type="match status" value="1"/>
</dbReference>
<dbReference type="InterPro" id="IPR050833">
    <property type="entry name" value="Poly_Biosynth_Transport"/>
</dbReference>
<feature type="transmembrane region" description="Helical" evidence="6">
    <location>
        <begin position="419"/>
        <end position="435"/>
    </location>
</feature>
<protein>
    <submittedName>
        <fullName evidence="7">Oligosaccharide flippase family protein</fullName>
    </submittedName>
</protein>
<feature type="transmembrane region" description="Helical" evidence="6">
    <location>
        <begin position="335"/>
        <end position="354"/>
    </location>
</feature>
<evidence type="ECO:0000256" key="1">
    <source>
        <dbReference type="ARBA" id="ARBA00004651"/>
    </source>
</evidence>
<evidence type="ECO:0000256" key="3">
    <source>
        <dbReference type="ARBA" id="ARBA00022692"/>
    </source>
</evidence>
<feature type="transmembrane region" description="Helical" evidence="6">
    <location>
        <begin position="215"/>
        <end position="238"/>
    </location>
</feature>
<feature type="transmembrane region" description="Helical" evidence="6">
    <location>
        <begin position="258"/>
        <end position="283"/>
    </location>
</feature>
<evidence type="ECO:0000256" key="2">
    <source>
        <dbReference type="ARBA" id="ARBA00022475"/>
    </source>
</evidence>
<feature type="transmembrane region" description="Helical" evidence="6">
    <location>
        <begin position="119"/>
        <end position="140"/>
    </location>
</feature>
<evidence type="ECO:0000313" key="7">
    <source>
        <dbReference type="EMBL" id="MFD2203301.1"/>
    </source>
</evidence>
<proteinExistence type="predicted"/>
<comment type="subcellular location">
    <subcellularLocation>
        <location evidence="1">Cell membrane</location>
        <topology evidence="1">Multi-pass membrane protein</topology>
    </subcellularLocation>
</comment>
<comment type="caution">
    <text evidence="7">The sequence shown here is derived from an EMBL/GenBank/DDBJ whole genome shotgun (WGS) entry which is preliminary data.</text>
</comment>
<feature type="transmembrane region" description="Helical" evidence="6">
    <location>
        <begin position="385"/>
        <end position="407"/>
    </location>
</feature>
<feature type="transmembrane region" description="Helical" evidence="6">
    <location>
        <begin position="152"/>
        <end position="170"/>
    </location>
</feature>
<organism evidence="7 8">
    <name type="scientific">Shivajiella indica</name>
    <dbReference type="NCBI Taxonomy" id="872115"/>
    <lineage>
        <taxon>Bacteria</taxon>
        <taxon>Pseudomonadati</taxon>
        <taxon>Bacteroidota</taxon>
        <taxon>Cytophagia</taxon>
        <taxon>Cytophagales</taxon>
        <taxon>Cyclobacteriaceae</taxon>
        <taxon>Shivajiella</taxon>
    </lineage>
</organism>
<feature type="transmembrane region" description="Helical" evidence="6">
    <location>
        <begin position="295"/>
        <end position="323"/>
    </location>
</feature>
<gene>
    <name evidence="7" type="ORF">ACFSKV_17110</name>
</gene>
<feature type="transmembrane region" description="Helical" evidence="6">
    <location>
        <begin position="85"/>
        <end position="107"/>
    </location>
</feature>
<keyword evidence="8" id="KW-1185">Reference proteome</keyword>
<name>A0ABW5BDL4_9BACT</name>
<sequence>MSLISKLQNNKVFKNFSYLTIGNAVSQVLSLVTVLKITHFFTPDDYGLFTFITTQGLLLLALSELGIKQIIIRAIARDPERTSDLIINGSILRFLSVTGLTLIYLLYNHFFGTLDAFQVILVGACAMSHAFWNMLEYAFLGHQKMLFPSLLKIAYSILWFTSIFILPQAYFSVNNLIYIFILLNGVQGVGFVFLIKKNNLLIGPTSNFFKSTKAILIESWPYFSVMLVMIPIQSFHNIYLELNSTVDEIGFFNLARRLLAPVQMVLDYALIAAFPSLSALWISDKKKFYSIISNGFQYFMLVGLALTFLFTLFVEEIVILLFSEAYLPSVTVTQMQVWFTFLMAVNRTISIVFGAINEEKLLFKLSIINAVISIPMLYYGSQFGAYGLSVGYVLSFAILEIYLWIIFTKTIHVKIKNDLIMWFLAILLFIVSFFFSELKSIPFKLFLAILVLTPISIFLYRQKKVKNE</sequence>
<dbReference type="Pfam" id="PF01943">
    <property type="entry name" value="Polysacc_synt"/>
    <property type="match status" value="1"/>
</dbReference>
<keyword evidence="2" id="KW-1003">Cell membrane</keyword>
<dbReference type="InterPro" id="IPR002797">
    <property type="entry name" value="Polysacc_synth"/>
</dbReference>
<keyword evidence="4 6" id="KW-1133">Transmembrane helix</keyword>
<feature type="transmembrane region" description="Helical" evidence="6">
    <location>
        <begin position="12"/>
        <end position="34"/>
    </location>
</feature>
<keyword evidence="3 6" id="KW-0812">Transmembrane</keyword>
<evidence type="ECO:0000313" key="8">
    <source>
        <dbReference type="Proteomes" id="UP001597414"/>
    </source>
</evidence>